<dbReference type="HOGENOM" id="CLU_1547173_0_0_1"/>
<name>G1XHU4_ARTOA</name>
<dbReference type="InterPro" id="IPR043129">
    <property type="entry name" value="ATPase_NBD"/>
</dbReference>
<sequence length="173" mass="18919">MGPLAAKSMTKMGLTPLEGLPGGLQSAHRNDRFLRNSGDESANSRANSCRRTVSRQDSGILRVILVKVKGRERGVDAVVFAGGIGEGSPRFRKMIMKRLDDLNGSSDGVDDEKNHGGESREVPIRSVMDSEKFGSWSAKQTRSLRWQKDFLKIIVSGKRQPEPSTDDCGVEAC</sequence>
<evidence type="ECO:0000256" key="1">
    <source>
        <dbReference type="SAM" id="MobiDB-lite"/>
    </source>
</evidence>
<dbReference type="OrthoDB" id="67445at2759"/>
<dbReference type="Gene3D" id="3.30.420.40">
    <property type="match status" value="1"/>
</dbReference>
<feature type="compositionally biased region" description="Basic and acidic residues" evidence="1">
    <location>
        <begin position="111"/>
        <end position="123"/>
    </location>
</feature>
<keyword evidence="3" id="KW-1185">Reference proteome</keyword>
<proteinExistence type="predicted"/>
<dbReference type="InParanoid" id="G1XHU4"/>
<dbReference type="SUPFAM" id="SSF53067">
    <property type="entry name" value="Actin-like ATPase domain"/>
    <property type="match status" value="1"/>
</dbReference>
<reference evidence="2 3" key="1">
    <citation type="journal article" date="2011" name="PLoS Pathog.">
        <title>Genomic and proteomic analyses of the fungus Arthrobotrys oligospora provide insights into nematode-trap formation.</title>
        <authorList>
            <person name="Yang J."/>
            <person name="Wang L."/>
            <person name="Ji X."/>
            <person name="Feng Y."/>
            <person name="Li X."/>
            <person name="Zou C."/>
            <person name="Xu J."/>
            <person name="Ren Y."/>
            <person name="Mi Q."/>
            <person name="Wu J."/>
            <person name="Liu S."/>
            <person name="Liu Y."/>
            <person name="Huang X."/>
            <person name="Wang H."/>
            <person name="Niu X."/>
            <person name="Li J."/>
            <person name="Liang L."/>
            <person name="Luo Y."/>
            <person name="Ji K."/>
            <person name="Zhou W."/>
            <person name="Yu Z."/>
            <person name="Li G."/>
            <person name="Liu Y."/>
            <person name="Li L."/>
            <person name="Qiao M."/>
            <person name="Feng L."/>
            <person name="Zhang K.-Q."/>
        </authorList>
    </citation>
    <scope>NUCLEOTIDE SEQUENCE [LARGE SCALE GENOMIC DNA]</scope>
    <source>
        <strain evidence="3">ATCC 24927 / CBS 115.81 / DSM 1491</strain>
    </source>
</reference>
<dbReference type="EMBL" id="ADOT01000160">
    <property type="protein sequence ID" value="EGX47281.1"/>
    <property type="molecule type" value="Genomic_DNA"/>
</dbReference>
<dbReference type="GeneID" id="22895037"/>
<comment type="caution">
    <text evidence="2">The sequence shown here is derived from an EMBL/GenBank/DDBJ whole genome shotgun (WGS) entry which is preliminary data.</text>
</comment>
<dbReference type="Proteomes" id="UP000008784">
    <property type="component" value="Unassembled WGS sequence"/>
</dbReference>
<feature type="region of interest" description="Disordered" evidence="1">
    <location>
        <begin position="102"/>
        <end position="123"/>
    </location>
</feature>
<organism evidence="2 3">
    <name type="scientific">Arthrobotrys oligospora (strain ATCC 24927 / CBS 115.81 / DSM 1491)</name>
    <name type="common">Nematode-trapping fungus</name>
    <name type="synonym">Didymozoophaga oligospora</name>
    <dbReference type="NCBI Taxonomy" id="756982"/>
    <lineage>
        <taxon>Eukaryota</taxon>
        <taxon>Fungi</taxon>
        <taxon>Dikarya</taxon>
        <taxon>Ascomycota</taxon>
        <taxon>Pezizomycotina</taxon>
        <taxon>Orbiliomycetes</taxon>
        <taxon>Orbiliales</taxon>
        <taxon>Orbiliaceae</taxon>
        <taxon>Orbilia</taxon>
        <taxon>Orbilia oligospora</taxon>
    </lineage>
</organism>
<dbReference type="RefSeq" id="XP_011124056.1">
    <property type="nucleotide sequence ID" value="XM_011125754.1"/>
</dbReference>
<evidence type="ECO:0000313" key="2">
    <source>
        <dbReference type="EMBL" id="EGX47281.1"/>
    </source>
</evidence>
<protein>
    <submittedName>
        <fullName evidence="2">Uncharacterized protein</fullName>
    </submittedName>
</protein>
<feature type="region of interest" description="Disordered" evidence="1">
    <location>
        <begin position="1"/>
        <end position="28"/>
    </location>
</feature>
<evidence type="ECO:0000313" key="3">
    <source>
        <dbReference type="Proteomes" id="UP000008784"/>
    </source>
</evidence>
<gene>
    <name evidence="2" type="ORF">AOL_s00088g57</name>
</gene>
<dbReference type="AlphaFoldDB" id="G1XHU4"/>
<accession>G1XHU4</accession>